<dbReference type="EMBL" id="CP136594">
    <property type="protein sequence ID" value="WOE76303.1"/>
    <property type="molecule type" value="Genomic_DNA"/>
</dbReference>
<evidence type="ECO:0000256" key="1">
    <source>
        <dbReference type="SAM" id="SignalP"/>
    </source>
</evidence>
<name>A0AA97F987_9SPHN</name>
<evidence type="ECO:0008006" key="4">
    <source>
        <dbReference type="Google" id="ProtNLM"/>
    </source>
</evidence>
<evidence type="ECO:0000313" key="2">
    <source>
        <dbReference type="EMBL" id="WOE76303.1"/>
    </source>
</evidence>
<proteinExistence type="predicted"/>
<dbReference type="RefSeq" id="WP_317083921.1">
    <property type="nucleotide sequence ID" value="NZ_CP136594.1"/>
</dbReference>
<keyword evidence="3" id="KW-1185">Reference proteome</keyword>
<reference evidence="2 3" key="1">
    <citation type="submission" date="2023-10" db="EMBL/GenBank/DDBJ databases">
        <title>Complete genome sequence of a Sphingomonadaceae bacterium.</title>
        <authorList>
            <person name="Yan C."/>
        </authorList>
    </citation>
    <scope>NUCLEOTIDE SEQUENCE [LARGE SCALE GENOMIC DNA]</scope>
    <source>
        <strain evidence="2 3">SCSIO 66989</strain>
    </source>
</reference>
<gene>
    <name evidence="2" type="ORF">RB602_06215</name>
</gene>
<feature type="chain" id="PRO_5041643943" description="Lipoprotein" evidence="1">
    <location>
        <begin position="23"/>
        <end position="271"/>
    </location>
</feature>
<protein>
    <recommendedName>
        <fullName evidence="4">Lipoprotein</fullName>
    </recommendedName>
</protein>
<dbReference type="AlphaFoldDB" id="A0AA97F987"/>
<keyword evidence="1" id="KW-0732">Signal</keyword>
<dbReference type="Proteomes" id="UP001302429">
    <property type="component" value="Chromosome"/>
</dbReference>
<evidence type="ECO:0000313" key="3">
    <source>
        <dbReference type="Proteomes" id="UP001302429"/>
    </source>
</evidence>
<feature type="signal peptide" evidence="1">
    <location>
        <begin position="1"/>
        <end position="22"/>
    </location>
</feature>
<accession>A0AA97F987</accession>
<sequence length="271" mass="29046">MGLRVIAALSAVLMLTSCVLTPGQFTSELSIDKSGQFTFSYQGEISVLGFNQLIDMAAHENAEGFAGECYNDEFEERPCTEEEKEEQRAAKAAENARDAEMFKTLLGGIDPSKPEAIDDFIERVSRQKGWNSISHKGKGVFDVDFRISGNADQGFTFPMIEKLQAASPFVTIIARKDNKVRVEAPGFAGSEQGPGMGTFGALAAMGAGESGKGGTPAPAVLPNGTFTVRTSGTILTNNTEEGPTRENGEQVLRWEITPATTQPPETLIALD</sequence>
<dbReference type="PROSITE" id="PS51257">
    <property type="entry name" value="PROKAR_LIPOPROTEIN"/>
    <property type="match status" value="1"/>
</dbReference>
<organism evidence="2 3">
    <name type="scientific">Alterisphingorhabdus coralli</name>
    <dbReference type="NCBI Taxonomy" id="3071408"/>
    <lineage>
        <taxon>Bacteria</taxon>
        <taxon>Pseudomonadati</taxon>
        <taxon>Pseudomonadota</taxon>
        <taxon>Alphaproteobacteria</taxon>
        <taxon>Sphingomonadales</taxon>
        <taxon>Sphingomonadaceae</taxon>
        <taxon>Alterisphingorhabdus (ex Yan et al. 2024)</taxon>
    </lineage>
</organism>
<dbReference type="KEGG" id="acoa:RB602_06215"/>